<reference evidence="2 3" key="1">
    <citation type="submission" date="2021-01" db="EMBL/GenBank/DDBJ databases">
        <title>WGS of actinomycetes isolated from Thailand.</title>
        <authorList>
            <person name="Thawai C."/>
        </authorList>
    </citation>
    <scope>NUCLEOTIDE SEQUENCE [LARGE SCALE GENOMIC DNA]</scope>
    <source>
        <strain evidence="2 3">CA1R205</strain>
    </source>
</reference>
<keyword evidence="3" id="KW-1185">Reference proteome</keyword>
<dbReference type="Proteomes" id="UP000634229">
    <property type="component" value="Unassembled WGS sequence"/>
</dbReference>
<evidence type="ECO:0000313" key="3">
    <source>
        <dbReference type="Proteomes" id="UP000634229"/>
    </source>
</evidence>
<sequence length="61" mass="6450">MGETQAPDKSWQALALRYDGRKWTNVRLSKGTAGLNSVAISQGDSSDRKCATSANASHGTP</sequence>
<feature type="region of interest" description="Disordered" evidence="1">
    <location>
        <begin position="37"/>
        <end position="61"/>
    </location>
</feature>
<name>A0ABS1NSE3_9ACTN</name>
<accession>A0ABS1NSE3</accession>
<organism evidence="2 3">
    <name type="scientific">Streptomyces coffeae</name>
    <dbReference type="NCBI Taxonomy" id="621382"/>
    <lineage>
        <taxon>Bacteria</taxon>
        <taxon>Bacillati</taxon>
        <taxon>Actinomycetota</taxon>
        <taxon>Actinomycetes</taxon>
        <taxon>Kitasatosporales</taxon>
        <taxon>Streptomycetaceae</taxon>
        <taxon>Streptomyces</taxon>
    </lineage>
</organism>
<feature type="compositionally biased region" description="Polar residues" evidence="1">
    <location>
        <begin position="52"/>
        <end position="61"/>
    </location>
</feature>
<evidence type="ECO:0000313" key="2">
    <source>
        <dbReference type="EMBL" id="MBL1102671.1"/>
    </source>
</evidence>
<evidence type="ECO:0000256" key="1">
    <source>
        <dbReference type="SAM" id="MobiDB-lite"/>
    </source>
</evidence>
<gene>
    <name evidence="2" type="ORF">JK363_40055</name>
</gene>
<dbReference type="RefSeq" id="WP_201883265.1">
    <property type="nucleotide sequence ID" value="NZ_JAERRF010000057.1"/>
</dbReference>
<dbReference type="EMBL" id="JAERRF010000057">
    <property type="protein sequence ID" value="MBL1102671.1"/>
    <property type="molecule type" value="Genomic_DNA"/>
</dbReference>
<proteinExistence type="predicted"/>
<protein>
    <submittedName>
        <fullName evidence="2">Uncharacterized protein</fullName>
    </submittedName>
</protein>
<comment type="caution">
    <text evidence="2">The sequence shown here is derived from an EMBL/GenBank/DDBJ whole genome shotgun (WGS) entry which is preliminary data.</text>
</comment>